<dbReference type="InterPro" id="IPR015943">
    <property type="entry name" value="WD40/YVTN_repeat-like_dom_sf"/>
</dbReference>
<name>A0A8J6EAX7_9EUKA</name>
<sequence>MAGPTLRHSAYSPRVLVWGTAPAFTTANDYNDIVSGPAADPCSSHGSCHNLRTEEQGRADEAVFHYIHMVKCSNELFRLAKNPFIEDDTRAMIKTLLKYYPKCWERLKILKSQGNVAVPAKDDLPKHLAVDRIAAALEHSVQPVNLEPPTPTTRSRTLTARLEAQNCTKNAADADRILRGQTKYVQSLAFSPGGKILVSGSKEENKQFDQVTRSLINKLSGHNDPVKCVAFSRDGAIIVTGSSDKTVKVWTTRPAPRSSWPPSTSSAPAQSPPTPTSPPTLAPRQTVDLPEGVARQRTVTCPHCHRSATVSANRRQVTCRGCRRTIDARL</sequence>
<keyword evidence="1" id="KW-0853">WD repeat</keyword>
<keyword evidence="4" id="KW-1185">Reference proteome</keyword>
<evidence type="ECO:0000256" key="1">
    <source>
        <dbReference type="PROSITE-ProRule" id="PRU00221"/>
    </source>
</evidence>
<feature type="repeat" description="WD" evidence="1">
    <location>
        <begin position="219"/>
        <end position="250"/>
    </location>
</feature>
<feature type="compositionally biased region" description="Low complexity" evidence="2">
    <location>
        <begin position="251"/>
        <end position="269"/>
    </location>
</feature>
<dbReference type="InterPro" id="IPR001680">
    <property type="entry name" value="WD40_rpt"/>
</dbReference>
<protein>
    <submittedName>
        <fullName evidence="3">WD domain, G-beta repeat</fullName>
    </submittedName>
</protein>
<feature type="compositionally biased region" description="Pro residues" evidence="2">
    <location>
        <begin position="270"/>
        <end position="281"/>
    </location>
</feature>
<feature type="region of interest" description="Disordered" evidence="2">
    <location>
        <begin position="251"/>
        <end position="285"/>
    </location>
</feature>
<evidence type="ECO:0000256" key="2">
    <source>
        <dbReference type="SAM" id="MobiDB-lite"/>
    </source>
</evidence>
<evidence type="ECO:0000313" key="4">
    <source>
        <dbReference type="Proteomes" id="UP000717585"/>
    </source>
</evidence>
<dbReference type="AlphaFoldDB" id="A0A8J6EAX7"/>
<organism evidence="3 4">
    <name type="scientific">Carpediemonas membranifera</name>
    <dbReference type="NCBI Taxonomy" id="201153"/>
    <lineage>
        <taxon>Eukaryota</taxon>
        <taxon>Metamonada</taxon>
        <taxon>Carpediemonas-like organisms</taxon>
        <taxon>Carpediemonas</taxon>
    </lineage>
</organism>
<gene>
    <name evidence="3" type="ORF">J8273_2854</name>
</gene>
<evidence type="ECO:0000313" key="3">
    <source>
        <dbReference type="EMBL" id="KAG9395650.1"/>
    </source>
</evidence>
<dbReference type="PANTHER" id="PTHR19879:SF9">
    <property type="entry name" value="TRANSCRIPTION INITIATION FACTOR TFIID SUBUNIT 5"/>
    <property type="match status" value="1"/>
</dbReference>
<dbReference type="EMBL" id="JAHDYR010000009">
    <property type="protein sequence ID" value="KAG9395650.1"/>
    <property type="molecule type" value="Genomic_DNA"/>
</dbReference>
<dbReference type="Pfam" id="PF00400">
    <property type="entry name" value="WD40"/>
    <property type="match status" value="2"/>
</dbReference>
<comment type="caution">
    <text evidence="3">The sequence shown here is derived from an EMBL/GenBank/DDBJ whole genome shotgun (WGS) entry which is preliminary data.</text>
</comment>
<dbReference type="SMART" id="SM00320">
    <property type="entry name" value="WD40"/>
    <property type="match status" value="2"/>
</dbReference>
<dbReference type="Proteomes" id="UP000717585">
    <property type="component" value="Unassembled WGS sequence"/>
</dbReference>
<dbReference type="OrthoDB" id="2615105at2759"/>
<dbReference type="InterPro" id="IPR036322">
    <property type="entry name" value="WD40_repeat_dom_sf"/>
</dbReference>
<dbReference type="PANTHER" id="PTHR19879">
    <property type="entry name" value="TRANSCRIPTION INITIATION FACTOR TFIID"/>
    <property type="match status" value="1"/>
</dbReference>
<proteinExistence type="predicted"/>
<dbReference type="PROSITE" id="PS50082">
    <property type="entry name" value="WD_REPEATS_2"/>
    <property type="match status" value="1"/>
</dbReference>
<reference evidence="3" key="1">
    <citation type="submission" date="2021-05" db="EMBL/GenBank/DDBJ databases">
        <title>A free-living protist that lacks canonical eukaryotic 1 DNA replication and segregation systems.</title>
        <authorList>
            <person name="Salas-Leiva D.E."/>
            <person name="Tromer E.C."/>
            <person name="Curtis B.A."/>
            <person name="Jerlstrom-Hultqvist J."/>
            <person name="Kolisko M."/>
            <person name="Yi Z."/>
            <person name="Salas-Leiva J.S."/>
            <person name="Gallot-Lavallee L."/>
            <person name="Kops G.J.P.L."/>
            <person name="Archibald J.M."/>
            <person name="Simpson A.G.B."/>
            <person name="Roger A.J."/>
        </authorList>
    </citation>
    <scope>NUCLEOTIDE SEQUENCE</scope>
    <source>
        <strain evidence="3">BICM</strain>
    </source>
</reference>
<dbReference type="SUPFAM" id="SSF50978">
    <property type="entry name" value="WD40 repeat-like"/>
    <property type="match status" value="1"/>
</dbReference>
<dbReference type="PROSITE" id="PS50294">
    <property type="entry name" value="WD_REPEATS_REGION"/>
    <property type="match status" value="1"/>
</dbReference>
<dbReference type="Gene3D" id="2.130.10.10">
    <property type="entry name" value="YVTN repeat-like/Quinoprotein amine dehydrogenase"/>
    <property type="match status" value="1"/>
</dbReference>
<accession>A0A8J6EAX7</accession>